<dbReference type="Proteomes" id="UP000610760">
    <property type="component" value="Unassembled WGS sequence"/>
</dbReference>
<proteinExistence type="predicted"/>
<dbReference type="EMBL" id="JACRSV010000001">
    <property type="protein sequence ID" value="MBC8558663.1"/>
    <property type="molecule type" value="Genomic_DNA"/>
</dbReference>
<feature type="transmembrane region" description="Helical" evidence="1">
    <location>
        <begin position="27"/>
        <end position="45"/>
    </location>
</feature>
<keyword evidence="1" id="KW-0812">Transmembrane</keyword>
<dbReference type="GO" id="GO:0022857">
    <property type="term" value="F:transmembrane transporter activity"/>
    <property type="evidence" value="ECO:0007669"/>
    <property type="project" value="InterPro"/>
</dbReference>
<gene>
    <name evidence="2" type="ORF">H8710_01135</name>
</gene>
<dbReference type="Pfam" id="PF12822">
    <property type="entry name" value="ECF_trnsprt"/>
    <property type="match status" value="1"/>
</dbReference>
<feature type="transmembrane region" description="Helical" evidence="1">
    <location>
        <begin position="122"/>
        <end position="143"/>
    </location>
</feature>
<evidence type="ECO:0000256" key="1">
    <source>
        <dbReference type="SAM" id="Phobius"/>
    </source>
</evidence>
<keyword evidence="3" id="KW-1185">Reference proteome</keyword>
<dbReference type="Gene3D" id="1.10.1760.20">
    <property type="match status" value="1"/>
</dbReference>
<protein>
    <submittedName>
        <fullName evidence="2">Folate family ECF transporter S component</fullName>
    </submittedName>
</protein>
<evidence type="ECO:0000313" key="3">
    <source>
        <dbReference type="Proteomes" id="UP000610760"/>
    </source>
</evidence>
<keyword evidence="1" id="KW-0472">Membrane</keyword>
<reference evidence="2" key="1">
    <citation type="submission" date="2020-08" db="EMBL/GenBank/DDBJ databases">
        <title>Genome public.</title>
        <authorList>
            <person name="Liu C."/>
            <person name="Sun Q."/>
        </authorList>
    </citation>
    <scope>NUCLEOTIDE SEQUENCE</scope>
    <source>
        <strain evidence="2">NSJ-33</strain>
    </source>
</reference>
<sequence>MSVLCFFKTLGRKFADSAMEFKRLRSLTGMGLLLALSIVLSFFTINPIPTLKIGLGFIVTALLGMMYGPVAGGLAAGAGDIIKYMIHPTGAFFPGYTLNAILGGVIYGLFFYKMKPSLPKAIGAKVTVTFFVNIVLGTLWSAILYNKAFWGILGTRVIKNLTLLPIEIALLFIVLTVVVKIVQRSKIKAV</sequence>
<feature type="transmembrane region" description="Helical" evidence="1">
    <location>
        <begin position="91"/>
        <end position="110"/>
    </location>
</feature>
<dbReference type="InterPro" id="IPR030949">
    <property type="entry name" value="ECF_S_folate_fam"/>
</dbReference>
<keyword evidence="1" id="KW-1133">Transmembrane helix</keyword>
<evidence type="ECO:0000313" key="2">
    <source>
        <dbReference type="EMBL" id="MBC8558663.1"/>
    </source>
</evidence>
<comment type="caution">
    <text evidence="2">The sequence shown here is derived from an EMBL/GenBank/DDBJ whole genome shotgun (WGS) entry which is preliminary data.</text>
</comment>
<name>A0A926E340_9FIRM</name>
<accession>A0A926E340</accession>
<dbReference type="NCBIfam" id="TIGR04518">
    <property type="entry name" value="ECF_S_folT_fam"/>
    <property type="match status" value="1"/>
</dbReference>
<dbReference type="AlphaFoldDB" id="A0A926E340"/>
<feature type="transmembrane region" description="Helical" evidence="1">
    <location>
        <begin position="163"/>
        <end position="182"/>
    </location>
</feature>
<dbReference type="InterPro" id="IPR024529">
    <property type="entry name" value="ECF_trnsprt_substrate-spec"/>
</dbReference>
<dbReference type="RefSeq" id="WP_249293552.1">
    <property type="nucleotide sequence ID" value="NZ_JACRSV010000001.1"/>
</dbReference>
<organism evidence="2 3">
    <name type="scientific">Fumia xinanensis</name>
    <dbReference type="NCBI Taxonomy" id="2763659"/>
    <lineage>
        <taxon>Bacteria</taxon>
        <taxon>Bacillati</taxon>
        <taxon>Bacillota</taxon>
        <taxon>Clostridia</taxon>
        <taxon>Eubacteriales</taxon>
        <taxon>Oscillospiraceae</taxon>
        <taxon>Fumia</taxon>
    </lineage>
</organism>
<feature type="transmembrane region" description="Helical" evidence="1">
    <location>
        <begin position="57"/>
        <end position="79"/>
    </location>
</feature>